<gene>
    <name evidence="8" type="ORF">V6N11_058588</name>
</gene>
<dbReference type="Pfam" id="PF17766">
    <property type="entry name" value="fn3_6"/>
    <property type="match status" value="1"/>
</dbReference>
<organism evidence="8 9">
    <name type="scientific">Hibiscus sabdariffa</name>
    <name type="common">roselle</name>
    <dbReference type="NCBI Taxonomy" id="183260"/>
    <lineage>
        <taxon>Eukaryota</taxon>
        <taxon>Viridiplantae</taxon>
        <taxon>Streptophyta</taxon>
        <taxon>Embryophyta</taxon>
        <taxon>Tracheophyta</taxon>
        <taxon>Spermatophyta</taxon>
        <taxon>Magnoliopsida</taxon>
        <taxon>eudicotyledons</taxon>
        <taxon>Gunneridae</taxon>
        <taxon>Pentapetalae</taxon>
        <taxon>rosids</taxon>
        <taxon>malvids</taxon>
        <taxon>Malvales</taxon>
        <taxon>Malvaceae</taxon>
        <taxon>Malvoideae</taxon>
        <taxon>Hibiscus</taxon>
    </lineage>
</organism>
<accession>A0ABR2U501</accession>
<protein>
    <recommendedName>
        <fullName evidence="10">Subtilisin-like protease</fullName>
    </recommendedName>
</protein>
<dbReference type="InterPro" id="IPR041469">
    <property type="entry name" value="Subtilisin-like_FN3"/>
</dbReference>
<feature type="domain" description="PA" evidence="5">
    <location>
        <begin position="198"/>
        <end position="271"/>
    </location>
</feature>
<evidence type="ECO:0000313" key="8">
    <source>
        <dbReference type="EMBL" id="KAK9044694.1"/>
    </source>
</evidence>
<dbReference type="InterPro" id="IPR003137">
    <property type="entry name" value="PA_domain"/>
</dbReference>
<keyword evidence="2 4" id="KW-0732">Signal</keyword>
<sequence length="417" mass="44932">MEMVKCFMIVLLLGLCHVSMAAPSGEKKSRRKTYIVHMAKSEMPASFQHHTHWYDSSLKSVSGEAAMLYTYDNVIHGFSTQLTNQEAKQLESQPGILAVLPELRYELHTTRTPEFLGLSRAADLFPETESASEVVIGVLDTGVWPESAGTLDRDFPAFVSLGNGRNYSGVSLYRGSPLPGKMLPFVYAGNASNATNGNLCMMGTLIPEKVAGKIVLCDRGMNARVQKGAVVKAAGGVGMVLANTAANGEELVADAHLLPATAVGQKSGDDIKGYLFSNSNPTVTILFEGTKIRSLARRNFTCDASKSYRVTDLNYPSFAVNFDSVTGGSNVVKHTRTLTNVGSPATYKVSISPETANMGVKISVEPESLSFSQANEKKSYTVTFTGSSQPTNTYSFARLEWSDGKYIVGSPVAISWT</sequence>
<evidence type="ECO:0000313" key="9">
    <source>
        <dbReference type="Proteomes" id="UP001396334"/>
    </source>
</evidence>
<proteinExistence type="inferred from homology"/>
<dbReference type="PANTHER" id="PTHR10795">
    <property type="entry name" value="PROPROTEIN CONVERTASE SUBTILISIN/KEXIN"/>
    <property type="match status" value="1"/>
</dbReference>
<dbReference type="Pfam" id="PF02225">
    <property type="entry name" value="PA"/>
    <property type="match status" value="1"/>
</dbReference>
<keyword evidence="9" id="KW-1185">Reference proteome</keyword>
<evidence type="ECO:0000256" key="1">
    <source>
        <dbReference type="ARBA" id="ARBA00011073"/>
    </source>
</evidence>
<name>A0ABR2U501_9ROSI</name>
<evidence type="ECO:0000259" key="6">
    <source>
        <dbReference type="Pfam" id="PF05922"/>
    </source>
</evidence>
<dbReference type="Pfam" id="PF05922">
    <property type="entry name" value="Inhibitor_I9"/>
    <property type="match status" value="1"/>
</dbReference>
<feature type="chain" id="PRO_5047482914" description="Subtilisin-like protease" evidence="4">
    <location>
        <begin position="22"/>
        <end position="417"/>
    </location>
</feature>
<dbReference type="InterPro" id="IPR036852">
    <property type="entry name" value="Peptidase_S8/S53_dom_sf"/>
</dbReference>
<comment type="caution">
    <text evidence="8">The sequence shown here is derived from an EMBL/GenBank/DDBJ whole genome shotgun (WGS) entry which is preliminary data.</text>
</comment>
<dbReference type="Gene3D" id="2.60.40.2310">
    <property type="match status" value="1"/>
</dbReference>
<dbReference type="Gene3D" id="3.30.70.80">
    <property type="entry name" value="Peptidase S8 propeptide/proteinase inhibitor I9"/>
    <property type="match status" value="1"/>
</dbReference>
<dbReference type="EMBL" id="JBBPBN010000002">
    <property type="protein sequence ID" value="KAK9044694.1"/>
    <property type="molecule type" value="Genomic_DNA"/>
</dbReference>
<feature type="domain" description="Inhibitor I9" evidence="6">
    <location>
        <begin position="33"/>
        <end position="108"/>
    </location>
</feature>
<dbReference type="InterPro" id="IPR037045">
    <property type="entry name" value="S8pro/Inhibitor_I9_sf"/>
</dbReference>
<comment type="similarity">
    <text evidence="1">Belongs to the peptidase S8 family.</text>
</comment>
<evidence type="ECO:0000259" key="5">
    <source>
        <dbReference type="Pfam" id="PF02225"/>
    </source>
</evidence>
<dbReference type="CDD" id="cd02120">
    <property type="entry name" value="PA_subtilisin_like"/>
    <property type="match status" value="1"/>
</dbReference>
<dbReference type="SUPFAM" id="SSF52743">
    <property type="entry name" value="Subtilisin-like"/>
    <property type="match status" value="1"/>
</dbReference>
<dbReference type="Proteomes" id="UP001396334">
    <property type="component" value="Unassembled WGS sequence"/>
</dbReference>
<keyword evidence="3" id="KW-0325">Glycoprotein</keyword>
<dbReference type="InterPro" id="IPR045051">
    <property type="entry name" value="SBT"/>
</dbReference>
<evidence type="ECO:0000256" key="3">
    <source>
        <dbReference type="ARBA" id="ARBA00023180"/>
    </source>
</evidence>
<feature type="domain" description="Subtilisin-like protease fibronectin type-III" evidence="7">
    <location>
        <begin position="312"/>
        <end position="414"/>
    </location>
</feature>
<feature type="signal peptide" evidence="4">
    <location>
        <begin position="1"/>
        <end position="21"/>
    </location>
</feature>
<reference evidence="8 9" key="1">
    <citation type="journal article" date="2024" name="G3 (Bethesda)">
        <title>Genome assembly of Hibiscus sabdariffa L. provides insights into metabolisms of medicinal natural products.</title>
        <authorList>
            <person name="Kim T."/>
        </authorList>
    </citation>
    <scope>NUCLEOTIDE SEQUENCE [LARGE SCALE GENOMIC DNA]</scope>
    <source>
        <strain evidence="8">TK-2024</strain>
        <tissue evidence="8">Old leaves</tissue>
    </source>
</reference>
<evidence type="ECO:0008006" key="10">
    <source>
        <dbReference type="Google" id="ProtNLM"/>
    </source>
</evidence>
<dbReference type="Gene3D" id="3.50.30.30">
    <property type="match status" value="1"/>
</dbReference>
<evidence type="ECO:0000259" key="7">
    <source>
        <dbReference type="Pfam" id="PF17766"/>
    </source>
</evidence>
<dbReference type="InterPro" id="IPR010259">
    <property type="entry name" value="S8pro/Inhibitor_I9"/>
</dbReference>
<evidence type="ECO:0000256" key="2">
    <source>
        <dbReference type="ARBA" id="ARBA00022729"/>
    </source>
</evidence>
<evidence type="ECO:0000256" key="4">
    <source>
        <dbReference type="SAM" id="SignalP"/>
    </source>
</evidence>